<comment type="caution">
    <text evidence="2">The sequence shown here is derived from an EMBL/GenBank/DDBJ whole genome shotgun (WGS) entry which is preliminary data.</text>
</comment>
<name>A0A562VIR5_9BACT</name>
<reference evidence="2 3" key="1">
    <citation type="submission" date="2019-07" db="EMBL/GenBank/DDBJ databases">
        <title>Genomic Encyclopedia of Archaeal and Bacterial Type Strains, Phase II (KMG-II): from individual species to whole genera.</title>
        <authorList>
            <person name="Goeker M."/>
        </authorList>
    </citation>
    <scope>NUCLEOTIDE SEQUENCE [LARGE SCALE GENOMIC DNA]</scope>
    <source>
        <strain evidence="2 3">ATCC BAA-1139</strain>
    </source>
</reference>
<organism evidence="2 3">
    <name type="scientific">Geobacter argillaceus</name>
    <dbReference type="NCBI Taxonomy" id="345631"/>
    <lineage>
        <taxon>Bacteria</taxon>
        <taxon>Pseudomonadati</taxon>
        <taxon>Thermodesulfobacteriota</taxon>
        <taxon>Desulfuromonadia</taxon>
        <taxon>Geobacterales</taxon>
        <taxon>Geobacteraceae</taxon>
        <taxon>Geobacter</taxon>
    </lineage>
</organism>
<dbReference type="Proteomes" id="UP000319449">
    <property type="component" value="Unassembled WGS sequence"/>
</dbReference>
<keyword evidence="3" id="KW-1185">Reference proteome</keyword>
<evidence type="ECO:0000259" key="1">
    <source>
        <dbReference type="Pfam" id="PF19192"/>
    </source>
</evidence>
<protein>
    <recommendedName>
        <fullName evidence="1">Response receiver domain-containing protein</fullName>
    </recommendedName>
</protein>
<dbReference type="AlphaFoldDB" id="A0A562VIR5"/>
<gene>
    <name evidence="2" type="ORF">JN12_03012</name>
</gene>
<dbReference type="InterPro" id="IPR043834">
    <property type="entry name" value="REC"/>
</dbReference>
<evidence type="ECO:0000313" key="3">
    <source>
        <dbReference type="Proteomes" id="UP000319449"/>
    </source>
</evidence>
<proteinExistence type="predicted"/>
<feature type="domain" description="Response receiver" evidence="1">
    <location>
        <begin position="24"/>
        <end position="223"/>
    </location>
</feature>
<evidence type="ECO:0000313" key="2">
    <source>
        <dbReference type="EMBL" id="TWJ17617.1"/>
    </source>
</evidence>
<dbReference type="EMBL" id="VLLN01000020">
    <property type="protein sequence ID" value="TWJ17617.1"/>
    <property type="molecule type" value="Genomic_DNA"/>
</dbReference>
<sequence>MCEPQVADMNAAWHAHCLEAVRKFVMNAVVVDNQPVLVKSPPKGTLTAKLAAAADEGIGESVAEEIVDNEHVAGGNEHDGENDPGAQKNEHELDVREVSDAFAEHEIACAFVFPDDSDTDEESKLKRIIAATTHADIVILDWYLKDEDPTLTMRVLKFTAGKDSLEKGRMRLICIYTGQPQIGEVTRDAITALKEGGLDFPDNKANIEKGIAKGEHHGLLVLNKQETTGSELPLKILEAFTEIADGLLPSFALAAVAAVRRNVHHIITRFSSNLDAAYVTNRLLTDPPSDVSELIRELFVSECDVALGLDKVADKYLEKDSVSLWLNANKQPIAQPAYSTNAIDGEFISGLLQSGIKEGKVKVGAVEKKFPEDKRVLLSHALHGTEHDAKVGECQFSRHITLKREAFGMSKLQSAEGWVPSLTLGTILRQKKTEGGNTTKRYYYCLTPACDTLRLNDEVRTFLVAEIEIAQGKTNLIIVEEGGTHTALHISPHPRNMRAFKFRGDKTTGRVLARSKASDDGNVTFFNFDSVDDTPEEFVWLGEVRRNRANRDMAELNREWLRFGIHDSELLRIAGRTTVKIFGN</sequence>
<accession>A0A562VIR5</accession>
<dbReference type="Pfam" id="PF19192">
    <property type="entry name" value="Response_reg_2"/>
    <property type="match status" value="1"/>
</dbReference>